<name>A0ACC3DFM1_9PEZI</name>
<protein>
    <submittedName>
        <fullName evidence="1">Uncharacterized protein</fullName>
    </submittedName>
</protein>
<comment type="caution">
    <text evidence="1">The sequence shown here is derived from an EMBL/GenBank/DDBJ whole genome shotgun (WGS) entry which is preliminary data.</text>
</comment>
<evidence type="ECO:0000313" key="1">
    <source>
        <dbReference type="EMBL" id="KAK3068005.1"/>
    </source>
</evidence>
<proteinExistence type="predicted"/>
<dbReference type="Proteomes" id="UP001186974">
    <property type="component" value="Unassembled WGS sequence"/>
</dbReference>
<gene>
    <name evidence="1" type="ORF">LTS18_000848</name>
</gene>
<sequence length="60" mass="6856">MNFVQPAPQRLGNFGFERSNTAETYDDDSPYDVMRNKDLDRKFDDYDDSWSSRSGGRGGA</sequence>
<evidence type="ECO:0000313" key="2">
    <source>
        <dbReference type="Proteomes" id="UP001186974"/>
    </source>
</evidence>
<dbReference type="EMBL" id="JAWDJW010005392">
    <property type="protein sequence ID" value="KAK3068005.1"/>
    <property type="molecule type" value="Genomic_DNA"/>
</dbReference>
<reference evidence="1" key="1">
    <citation type="submission" date="2024-09" db="EMBL/GenBank/DDBJ databases">
        <title>Black Yeasts Isolated from many extreme environments.</title>
        <authorList>
            <person name="Coleine C."/>
            <person name="Stajich J.E."/>
            <person name="Selbmann L."/>
        </authorList>
    </citation>
    <scope>NUCLEOTIDE SEQUENCE</scope>
    <source>
        <strain evidence="1">CCFEE 5737</strain>
    </source>
</reference>
<accession>A0ACC3DFM1</accession>
<keyword evidence="2" id="KW-1185">Reference proteome</keyword>
<organism evidence="1 2">
    <name type="scientific">Coniosporium uncinatum</name>
    <dbReference type="NCBI Taxonomy" id="93489"/>
    <lineage>
        <taxon>Eukaryota</taxon>
        <taxon>Fungi</taxon>
        <taxon>Dikarya</taxon>
        <taxon>Ascomycota</taxon>
        <taxon>Pezizomycotina</taxon>
        <taxon>Dothideomycetes</taxon>
        <taxon>Dothideomycetes incertae sedis</taxon>
        <taxon>Coniosporium</taxon>
    </lineage>
</organism>
<feature type="non-terminal residue" evidence="1">
    <location>
        <position position="60"/>
    </location>
</feature>